<feature type="compositionally biased region" description="Polar residues" evidence="1">
    <location>
        <begin position="116"/>
        <end position="131"/>
    </location>
</feature>
<evidence type="ECO:0000313" key="3">
    <source>
        <dbReference type="Proteomes" id="UP000092993"/>
    </source>
</evidence>
<evidence type="ECO:0000313" key="2">
    <source>
        <dbReference type="EMBL" id="OBZ77107.1"/>
    </source>
</evidence>
<sequence length="157" mass="17799">MVVTETEGRLPDEALALRFGSKVAMDTPISLSRVNKWGDGLASFAERSAWVEKADGRLEWLAERKLNFGAYIKTIERYISKIEETETETERQTEKEATKRSERERRQRDLLHSRASDYSSIPVQTPATPSNIVIHAPGTANNKTSETPRSNKLERAH</sequence>
<comment type="caution">
    <text evidence="2">The sequence shown here is derived from an EMBL/GenBank/DDBJ whole genome shotgun (WGS) entry which is preliminary data.</text>
</comment>
<dbReference type="EMBL" id="LUGG01000003">
    <property type="protein sequence ID" value="OBZ77107.1"/>
    <property type="molecule type" value="Genomic_DNA"/>
</dbReference>
<name>A0A1C7MKB7_GRIFR</name>
<feature type="compositionally biased region" description="Basic and acidic residues" evidence="1">
    <location>
        <begin position="84"/>
        <end position="115"/>
    </location>
</feature>
<reference evidence="2 3" key="1">
    <citation type="submission" date="2016-03" db="EMBL/GenBank/DDBJ databases">
        <title>Whole genome sequencing of Grifola frondosa 9006-11.</title>
        <authorList>
            <person name="Min B."/>
            <person name="Park H."/>
            <person name="Kim J.-G."/>
            <person name="Cho H."/>
            <person name="Oh Y.-L."/>
            <person name="Kong W.-S."/>
            <person name="Choi I.-G."/>
        </authorList>
    </citation>
    <scope>NUCLEOTIDE SEQUENCE [LARGE SCALE GENOMIC DNA]</scope>
    <source>
        <strain evidence="2 3">9006-11</strain>
    </source>
</reference>
<accession>A0A1C7MKB7</accession>
<feature type="region of interest" description="Disordered" evidence="1">
    <location>
        <begin position="84"/>
        <end position="157"/>
    </location>
</feature>
<proteinExistence type="predicted"/>
<protein>
    <submittedName>
        <fullName evidence="2">Uncharacterized protein</fullName>
    </submittedName>
</protein>
<feature type="compositionally biased region" description="Polar residues" evidence="1">
    <location>
        <begin position="139"/>
        <end position="148"/>
    </location>
</feature>
<gene>
    <name evidence="2" type="ORF">A0H81_03546</name>
</gene>
<keyword evidence="3" id="KW-1185">Reference proteome</keyword>
<dbReference type="AlphaFoldDB" id="A0A1C7MKB7"/>
<dbReference type="Proteomes" id="UP000092993">
    <property type="component" value="Unassembled WGS sequence"/>
</dbReference>
<evidence type="ECO:0000256" key="1">
    <source>
        <dbReference type="SAM" id="MobiDB-lite"/>
    </source>
</evidence>
<organism evidence="2 3">
    <name type="scientific">Grifola frondosa</name>
    <name type="common">Maitake</name>
    <name type="synonym">Polyporus frondosus</name>
    <dbReference type="NCBI Taxonomy" id="5627"/>
    <lineage>
        <taxon>Eukaryota</taxon>
        <taxon>Fungi</taxon>
        <taxon>Dikarya</taxon>
        <taxon>Basidiomycota</taxon>
        <taxon>Agaricomycotina</taxon>
        <taxon>Agaricomycetes</taxon>
        <taxon>Polyporales</taxon>
        <taxon>Grifolaceae</taxon>
        <taxon>Grifola</taxon>
    </lineage>
</organism>